<dbReference type="EMBL" id="JAUUUS010000001">
    <property type="protein sequence ID" value="MDP1446332.1"/>
    <property type="molecule type" value="Genomic_DNA"/>
</dbReference>
<reference evidence="1" key="1">
    <citation type="submission" date="2023-07" db="EMBL/GenBank/DDBJ databases">
        <title>Dynamics of blaOXA-23 gene transmission in Acinetobacter spp. from contaminated veterinary surfaces.</title>
        <authorList>
            <person name="Moreira Da Silva J."/>
            <person name="Menezes J."/>
            <person name="Fernandes L."/>
            <person name="Marques C."/>
            <person name="Amaral A."/>
            <person name="Timofte D."/>
            <person name="Pomba C."/>
        </authorList>
    </citation>
    <scope>NUCLEOTIDE SEQUENCE</scope>
    <source>
        <strain evidence="1">CMVB11Z4A1</strain>
    </source>
</reference>
<organism evidence="1 2">
    <name type="scientific">Acinetobacter lwoffii</name>
    <dbReference type="NCBI Taxonomy" id="28090"/>
    <lineage>
        <taxon>Bacteria</taxon>
        <taxon>Pseudomonadati</taxon>
        <taxon>Pseudomonadota</taxon>
        <taxon>Gammaproteobacteria</taxon>
        <taxon>Moraxellales</taxon>
        <taxon>Moraxellaceae</taxon>
        <taxon>Acinetobacter</taxon>
    </lineage>
</organism>
<accession>A0AAW8ASP9</accession>
<dbReference type="AlphaFoldDB" id="A0AAW8ASP9"/>
<comment type="caution">
    <text evidence="1">The sequence shown here is derived from an EMBL/GenBank/DDBJ whole genome shotgun (WGS) entry which is preliminary data.</text>
</comment>
<evidence type="ECO:0000313" key="2">
    <source>
        <dbReference type="Proteomes" id="UP001242129"/>
    </source>
</evidence>
<protein>
    <submittedName>
        <fullName evidence="1">Uncharacterized protein</fullName>
    </submittedName>
</protein>
<dbReference type="Proteomes" id="UP001242129">
    <property type="component" value="Unassembled WGS sequence"/>
</dbReference>
<dbReference type="RefSeq" id="WP_263576399.1">
    <property type="nucleotide sequence ID" value="NZ_JAUUUQ010000001.1"/>
</dbReference>
<proteinExistence type="predicted"/>
<gene>
    <name evidence="1" type="ORF">Q8G51_00375</name>
</gene>
<evidence type="ECO:0000313" key="1">
    <source>
        <dbReference type="EMBL" id="MDP1446332.1"/>
    </source>
</evidence>
<name>A0AAW8ASP9_ACILW</name>
<sequence>MIFWIIVGIVGLGLYFLNQNKTEKKDRTTITHKRVIQTKDGEVHINQTQVIDSVRTTYKAQPDLSEKVIRDVVPAISHTQSPQEKPMVQEIKSESLIISDKQPHRFSHQSPLSEIEEIKSEPLTLTSPQSDTQQDLFSINNESKECSNCKRNLQFNSFFKSNKYTDGLTKWCIECLNNHQSRLPRNKKQCPKCRKVRLKSSFYKNKNTEDGLTKWCKTCMDKSRG</sequence>